<reference evidence="3 4" key="1">
    <citation type="journal article" date="2022" name="IScience">
        <title>An ultrasensitive nanofiber-based assay for enzymatic hydrolysis and deep-sea microbial degradation of cellulose.</title>
        <authorList>
            <person name="Tsudome M."/>
            <person name="Tachioka M."/>
            <person name="Miyazaki M."/>
            <person name="Uchimura K."/>
            <person name="Tsuda M."/>
            <person name="Takaki Y."/>
            <person name="Deguchi S."/>
        </authorList>
    </citation>
    <scope>NUCLEOTIDE SEQUENCE [LARGE SCALE GENOMIC DNA]</scope>
    <source>
        <strain evidence="3 4">GE09</strain>
    </source>
</reference>
<feature type="coiled-coil region" evidence="1">
    <location>
        <begin position="188"/>
        <end position="215"/>
    </location>
</feature>
<gene>
    <name evidence="3" type="ORF">MARGE09_P1367</name>
</gene>
<dbReference type="RefSeq" id="WP_236986641.1">
    <property type="nucleotide sequence ID" value="NZ_AP023086.1"/>
</dbReference>
<keyword evidence="1" id="KW-0175">Coiled coil</keyword>
<protein>
    <submittedName>
        <fullName evidence="3">Uncharacterized protein</fullName>
    </submittedName>
</protein>
<name>A0AAN1WGH4_9GAMM</name>
<proteinExistence type="predicted"/>
<dbReference type="AlphaFoldDB" id="A0AAN1WGH4"/>
<evidence type="ECO:0000313" key="4">
    <source>
        <dbReference type="Proteomes" id="UP001320119"/>
    </source>
</evidence>
<keyword evidence="4" id="KW-1185">Reference proteome</keyword>
<evidence type="ECO:0000256" key="1">
    <source>
        <dbReference type="SAM" id="Coils"/>
    </source>
</evidence>
<keyword evidence="2" id="KW-0472">Membrane</keyword>
<keyword evidence="2" id="KW-1133">Transmembrane helix</keyword>
<accession>A0AAN1WGH4</accession>
<sequence>MISKEYLDEERVKLWKEVEIIKSDLKTLSDEISKRPPELEAEARQAAKKTSEYRNRALDAKEAAELALGQIKKISLATKEAHEDSLRKKEDVTAAASASKEVLEKIRLFENKSEDMNSLLSNLDEYVGLVEKLKELSASGTETSTKIGLLHKAISKKKEEVEEAHLEIFGYNENDSETGLEKFVPGLQGELQVAYDELKNEIESTQSTINTLINESQKKQNSFIDEQSKIVTTKISKWNSEHSATSQKIKDLLPDAMTAGLSHAFSEKRKSEIDSGEALNKIFNWSIVGLVTVSLIPFIVNAYLLTTGKDLETIIYESPRLMAAIIPLYIPLVWLAYSSNKKSNLSKRLVEEYTHKEVLSKTFEGLSSQIESIEKDSISTELRIKLLYNLLDVSAENPGKLISNYDTSDHPLIDALETSSKLNISISKLEKIPGMSRITKILEKRSSDVLEEQSENIEKTLKSIDK</sequence>
<dbReference type="Proteomes" id="UP001320119">
    <property type="component" value="Chromosome"/>
</dbReference>
<organism evidence="3 4">
    <name type="scientific">Marinagarivorans cellulosilyticus</name>
    <dbReference type="NCBI Taxonomy" id="2721545"/>
    <lineage>
        <taxon>Bacteria</taxon>
        <taxon>Pseudomonadati</taxon>
        <taxon>Pseudomonadota</taxon>
        <taxon>Gammaproteobacteria</taxon>
        <taxon>Cellvibrionales</taxon>
        <taxon>Cellvibrionaceae</taxon>
        <taxon>Marinagarivorans</taxon>
    </lineage>
</organism>
<evidence type="ECO:0000313" key="3">
    <source>
        <dbReference type="EMBL" id="BCD97166.1"/>
    </source>
</evidence>
<dbReference type="EMBL" id="AP023086">
    <property type="protein sequence ID" value="BCD97166.1"/>
    <property type="molecule type" value="Genomic_DNA"/>
</dbReference>
<evidence type="ECO:0000256" key="2">
    <source>
        <dbReference type="SAM" id="Phobius"/>
    </source>
</evidence>
<feature type="transmembrane region" description="Helical" evidence="2">
    <location>
        <begin position="282"/>
        <end position="300"/>
    </location>
</feature>
<feature type="transmembrane region" description="Helical" evidence="2">
    <location>
        <begin position="320"/>
        <end position="337"/>
    </location>
</feature>
<dbReference type="KEGG" id="marq:MARGE09_P1367"/>
<keyword evidence="2" id="KW-0812">Transmembrane</keyword>